<evidence type="ECO:0000313" key="3">
    <source>
        <dbReference type="Proteomes" id="UP000774750"/>
    </source>
</evidence>
<evidence type="ECO:0000259" key="1">
    <source>
        <dbReference type="Pfam" id="PF00535"/>
    </source>
</evidence>
<evidence type="ECO:0000313" key="2">
    <source>
        <dbReference type="EMBL" id="MBM6920227.1"/>
    </source>
</evidence>
<reference evidence="2" key="1">
    <citation type="submission" date="2020-08" db="EMBL/GenBank/DDBJ databases">
        <authorList>
            <person name="Cejkova D."/>
            <person name="Kubasova T."/>
            <person name="Jahodarova E."/>
            <person name="Rychlik I."/>
        </authorList>
    </citation>
    <scope>NUCLEOTIDE SEQUENCE</scope>
    <source>
        <strain evidence="2">An559</strain>
    </source>
</reference>
<sequence>MPFFTVFIPTYNRAYTLNRCLDSLINQSFKDFEVVVVDDGSTDNTQKIINKYQHQLPIRYFWKENGGKHTAINLGIENAAGEMFIILDSDDYFTEDALKQFYMHWNEIKDKDHFCGIMMRCREIGKEQIHGNLFPKNYFISNYVDFHFVSGVKNGGYGDCCECLRTEILKRYRFPIVEGVRFVPEAYITDQIGLKYQMMCFNEVVKIIEYQSDGITRNRDNFVQKNSLGYLYNVISKLEYIFPHTKGIRLKIKISYWYDYWNFQKMNANNSEIRVKRISFLGCITKVAYPVIRLLK</sequence>
<accession>A0A938X6D5</accession>
<dbReference type="AlphaFoldDB" id="A0A938X6D5"/>
<dbReference type="Gene3D" id="3.90.550.10">
    <property type="entry name" value="Spore Coat Polysaccharide Biosynthesis Protein SpsA, Chain A"/>
    <property type="match status" value="1"/>
</dbReference>
<dbReference type="GO" id="GO:0016758">
    <property type="term" value="F:hexosyltransferase activity"/>
    <property type="evidence" value="ECO:0007669"/>
    <property type="project" value="UniProtKB-ARBA"/>
</dbReference>
<dbReference type="InterPro" id="IPR001173">
    <property type="entry name" value="Glyco_trans_2-like"/>
</dbReference>
<name>A0A938X6D5_9FIRM</name>
<dbReference type="Pfam" id="PF00535">
    <property type="entry name" value="Glycos_transf_2"/>
    <property type="match status" value="1"/>
</dbReference>
<feature type="domain" description="Glycosyltransferase 2-like" evidence="1">
    <location>
        <begin position="5"/>
        <end position="143"/>
    </location>
</feature>
<protein>
    <submittedName>
        <fullName evidence="2">Glycosyltransferase family 2 protein</fullName>
    </submittedName>
</protein>
<proteinExistence type="predicted"/>
<dbReference type="PANTHER" id="PTHR22916">
    <property type="entry name" value="GLYCOSYLTRANSFERASE"/>
    <property type="match status" value="1"/>
</dbReference>
<comment type="caution">
    <text evidence="2">The sequence shown here is derived from an EMBL/GenBank/DDBJ whole genome shotgun (WGS) entry which is preliminary data.</text>
</comment>
<dbReference type="PANTHER" id="PTHR22916:SF3">
    <property type="entry name" value="UDP-GLCNAC:BETAGAL BETA-1,3-N-ACETYLGLUCOSAMINYLTRANSFERASE-LIKE PROTEIN 1"/>
    <property type="match status" value="1"/>
</dbReference>
<dbReference type="EMBL" id="JACJKY010000004">
    <property type="protein sequence ID" value="MBM6920227.1"/>
    <property type="molecule type" value="Genomic_DNA"/>
</dbReference>
<reference evidence="2" key="2">
    <citation type="journal article" date="2021" name="Sci. Rep.">
        <title>The distribution of antibiotic resistance genes in chicken gut microbiota commensals.</title>
        <authorList>
            <person name="Juricova H."/>
            <person name="Matiasovicova J."/>
            <person name="Kubasova T."/>
            <person name="Cejkova D."/>
            <person name="Rychlik I."/>
        </authorList>
    </citation>
    <scope>NUCLEOTIDE SEQUENCE</scope>
    <source>
        <strain evidence="2">An559</strain>
    </source>
</reference>
<dbReference type="RefSeq" id="WP_204444806.1">
    <property type="nucleotide sequence ID" value="NZ_JACJKY010000004.1"/>
</dbReference>
<dbReference type="Proteomes" id="UP000774750">
    <property type="component" value="Unassembled WGS sequence"/>
</dbReference>
<dbReference type="CDD" id="cd00761">
    <property type="entry name" value="Glyco_tranf_GTA_type"/>
    <property type="match status" value="1"/>
</dbReference>
<keyword evidence="3" id="KW-1185">Reference proteome</keyword>
<gene>
    <name evidence="2" type="ORF">H6A12_03515</name>
</gene>
<dbReference type="SUPFAM" id="SSF53448">
    <property type="entry name" value="Nucleotide-diphospho-sugar transferases"/>
    <property type="match status" value="1"/>
</dbReference>
<dbReference type="InterPro" id="IPR029044">
    <property type="entry name" value="Nucleotide-diphossugar_trans"/>
</dbReference>
<organism evidence="2 3">
    <name type="scientific">Merdimmobilis hominis</name>
    <dbReference type="NCBI Taxonomy" id="2897707"/>
    <lineage>
        <taxon>Bacteria</taxon>
        <taxon>Bacillati</taxon>
        <taxon>Bacillota</taxon>
        <taxon>Clostridia</taxon>
        <taxon>Eubacteriales</taxon>
        <taxon>Oscillospiraceae</taxon>
        <taxon>Merdimmobilis</taxon>
    </lineage>
</organism>